<dbReference type="AlphaFoldDB" id="A0AAN9KH39"/>
<proteinExistence type="predicted"/>
<evidence type="ECO:0000259" key="1">
    <source>
        <dbReference type="Pfam" id="PF13456"/>
    </source>
</evidence>
<dbReference type="InterPro" id="IPR002156">
    <property type="entry name" value="RNaseH_domain"/>
</dbReference>
<keyword evidence="3" id="KW-1185">Reference proteome</keyword>
<evidence type="ECO:0000313" key="2">
    <source>
        <dbReference type="EMBL" id="KAK7316949.1"/>
    </source>
</evidence>
<dbReference type="GO" id="GO:0004523">
    <property type="term" value="F:RNA-DNA hybrid ribonuclease activity"/>
    <property type="evidence" value="ECO:0007669"/>
    <property type="project" value="InterPro"/>
</dbReference>
<reference evidence="2 3" key="1">
    <citation type="submission" date="2024-01" db="EMBL/GenBank/DDBJ databases">
        <title>The genomes of 5 underutilized Papilionoideae crops provide insights into root nodulation and disease resistance.</title>
        <authorList>
            <person name="Yuan L."/>
        </authorList>
    </citation>
    <scope>NUCLEOTIDE SEQUENCE [LARGE SCALE GENOMIC DNA]</scope>
    <source>
        <strain evidence="2">LY-2023</strain>
        <tissue evidence="2">Leaf</tissue>
    </source>
</reference>
<feature type="domain" description="RNase H type-1" evidence="1">
    <location>
        <begin position="18"/>
        <end position="84"/>
    </location>
</feature>
<dbReference type="Pfam" id="PF13456">
    <property type="entry name" value="RVT_3"/>
    <property type="match status" value="1"/>
</dbReference>
<name>A0AAN9KH39_CLITE</name>
<gene>
    <name evidence="2" type="ORF">RJT34_00785</name>
</gene>
<organism evidence="2 3">
    <name type="scientific">Clitoria ternatea</name>
    <name type="common">Butterfly pea</name>
    <dbReference type="NCBI Taxonomy" id="43366"/>
    <lineage>
        <taxon>Eukaryota</taxon>
        <taxon>Viridiplantae</taxon>
        <taxon>Streptophyta</taxon>
        <taxon>Embryophyta</taxon>
        <taxon>Tracheophyta</taxon>
        <taxon>Spermatophyta</taxon>
        <taxon>Magnoliopsida</taxon>
        <taxon>eudicotyledons</taxon>
        <taxon>Gunneridae</taxon>
        <taxon>Pentapetalae</taxon>
        <taxon>rosids</taxon>
        <taxon>fabids</taxon>
        <taxon>Fabales</taxon>
        <taxon>Fabaceae</taxon>
        <taxon>Papilionoideae</taxon>
        <taxon>50 kb inversion clade</taxon>
        <taxon>NPAAA clade</taxon>
        <taxon>indigoferoid/millettioid clade</taxon>
        <taxon>Phaseoleae</taxon>
        <taxon>Clitoria</taxon>
    </lineage>
</organism>
<dbReference type="GO" id="GO:0003676">
    <property type="term" value="F:nucleic acid binding"/>
    <property type="evidence" value="ECO:0007669"/>
    <property type="project" value="InterPro"/>
</dbReference>
<sequence>MAVRLRNDQSFQPWKLVWGVHDGLNMDVNMGIAKIIVQVDSVVVYQAITQVLDEVNSGKAWLSSIKSTMRKFVEVKFKHIYWEFGRLIALQIIQQI</sequence>
<dbReference type="EMBL" id="JAYKXN010000001">
    <property type="protein sequence ID" value="KAK7316949.1"/>
    <property type="molecule type" value="Genomic_DNA"/>
</dbReference>
<accession>A0AAN9KH39</accession>
<evidence type="ECO:0000313" key="3">
    <source>
        <dbReference type="Proteomes" id="UP001359559"/>
    </source>
</evidence>
<protein>
    <recommendedName>
        <fullName evidence="1">RNase H type-1 domain-containing protein</fullName>
    </recommendedName>
</protein>
<dbReference type="Proteomes" id="UP001359559">
    <property type="component" value="Unassembled WGS sequence"/>
</dbReference>
<comment type="caution">
    <text evidence="2">The sequence shown here is derived from an EMBL/GenBank/DDBJ whole genome shotgun (WGS) entry which is preliminary data.</text>
</comment>